<evidence type="ECO:0000313" key="1">
    <source>
        <dbReference type="EMBL" id="CCH32097.1"/>
    </source>
</evidence>
<dbReference type="AlphaFoldDB" id="K0K3H2"/>
<reference evidence="1 2" key="1">
    <citation type="journal article" date="2012" name="BMC Genomics">
        <title>Complete genome sequence of Saccharothrix espanaensis DSM 44229T and comparison to the other completely sequenced Pseudonocardiaceae.</title>
        <authorList>
            <person name="Strobel T."/>
            <person name="Al-Dilaimi A."/>
            <person name="Blom J."/>
            <person name="Gessner A."/>
            <person name="Kalinowski J."/>
            <person name="Luzhetska M."/>
            <person name="Puhler A."/>
            <person name="Szczepanowski R."/>
            <person name="Bechthold A."/>
            <person name="Ruckert C."/>
        </authorList>
    </citation>
    <scope>NUCLEOTIDE SEQUENCE [LARGE SCALE GENOMIC DNA]</scope>
    <source>
        <strain evidence="2">ATCC 51144 / DSM 44229 / JCM 9112 / NBRC 15066 / NRRL 15764</strain>
    </source>
</reference>
<dbReference type="EMBL" id="HE804045">
    <property type="protein sequence ID" value="CCH32097.1"/>
    <property type="molecule type" value="Genomic_DNA"/>
</dbReference>
<dbReference type="PATRIC" id="fig|1179773.3.peg.4837"/>
<evidence type="ECO:0000313" key="2">
    <source>
        <dbReference type="Proteomes" id="UP000006281"/>
    </source>
</evidence>
<dbReference type="KEGG" id="sesp:BN6_48240"/>
<dbReference type="Gene3D" id="1.10.287.1060">
    <property type="entry name" value="ESAT-6-like"/>
    <property type="match status" value="1"/>
</dbReference>
<name>K0K3H2_SACES</name>
<proteinExistence type="predicted"/>
<dbReference type="STRING" id="1179773.BN6_48240"/>
<accession>K0K3H2</accession>
<gene>
    <name evidence="1" type="ordered locus">BN6_48240</name>
</gene>
<dbReference type="Proteomes" id="UP000006281">
    <property type="component" value="Chromosome"/>
</dbReference>
<dbReference type="HOGENOM" id="CLU_170847_0_0_11"/>
<organism evidence="1 2">
    <name type="scientific">Saccharothrix espanaensis (strain ATCC 51144 / DSM 44229 / JCM 9112 / NBRC 15066 / NRRL 15764)</name>
    <dbReference type="NCBI Taxonomy" id="1179773"/>
    <lineage>
        <taxon>Bacteria</taxon>
        <taxon>Bacillati</taxon>
        <taxon>Actinomycetota</taxon>
        <taxon>Actinomycetes</taxon>
        <taxon>Pseudonocardiales</taxon>
        <taxon>Pseudonocardiaceae</taxon>
        <taxon>Saccharothrix</taxon>
    </lineage>
</organism>
<sequence length="96" mass="10443">MRTFAGMLDGHHGTAGQIAGLVARADVSNKSWGVVGLFVKDNYTQLLDDLNDLFTAMQEGLQSGSDKFRGAAQDYDDQEEAVKQLLNGLQVELDKP</sequence>
<keyword evidence="2" id="KW-1185">Reference proteome</keyword>
<protein>
    <recommendedName>
        <fullName evidence="3">ESX-1 secretion-associated protein</fullName>
    </recommendedName>
</protein>
<evidence type="ECO:0008006" key="3">
    <source>
        <dbReference type="Google" id="ProtNLM"/>
    </source>
</evidence>